<dbReference type="Gene3D" id="3.90.1380.10">
    <property type="entry name" value="Threonine synthase, N-terminal domain"/>
    <property type="match status" value="1"/>
</dbReference>
<feature type="compositionally biased region" description="Polar residues" evidence="10">
    <location>
        <begin position="100"/>
        <end position="115"/>
    </location>
</feature>
<dbReference type="Pfam" id="PF24857">
    <property type="entry name" value="THR4_C"/>
    <property type="match status" value="1"/>
</dbReference>
<feature type="compositionally biased region" description="Low complexity" evidence="10">
    <location>
        <begin position="482"/>
        <end position="497"/>
    </location>
</feature>
<name>L2GF24_COLFN</name>
<dbReference type="SUPFAM" id="SSF53686">
    <property type="entry name" value="Tryptophan synthase beta subunit-like PLP-dependent enzymes"/>
    <property type="match status" value="1"/>
</dbReference>
<comment type="cofactor">
    <cofactor evidence="1 9">
        <name>pyridoxal 5'-phosphate</name>
        <dbReference type="ChEBI" id="CHEBI:597326"/>
    </cofactor>
</comment>
<dbReference type="InterPro" id="IPR004450">
    <property type="entry name" value="Thr_synthase-like"/>
</dbReference>
<protein>
    <recommendedName>
        <fullName evidence="4">threonine synthase</fullName>
        <ecNumber evidence="4">4.2.3.1</ecNumber>
    </recommendedName>
</protein>
<dbReference type="Pfam" id="PF14821">
    <property type="entry name" value="Thr_synth_N"/>
    <property type="match status" value="1"/>
</dbReference>
<accession>L2GF24</accession>
<dbReference type="Gene3D" id="3.40.50.1100">
    <property type="match status" value="2"/>
</dbReference>
<dbReference type="PROSITE" id="PS00165">
    <property type="entry name" value="DEHYDRATASE_SER_THR"/>
    <property type="match status" value="1"/>
</dbReference>
<dbReference type="EMBL" id="KB020496">
    <property type="protein sequence ID" value="ELA36990.1"/>
    <property type="molecule type" value="Genomic_DNA"/>
</dbReference>
<dbReference type="FunFam" id="3.90.1380.10:FF:000003">
    <property type="entry name" value="THR4p Threonine synthase"/>
    <property type="match status" value="1"/>
</dbReference>
<evidence type="ECO:0000256" key="5">
    <source>
        <dbReference type="ARBA" id="ARBA00022605"/>
    </source>
</evidence>
<dbReference type="GO" id="GO:0030170">
    <property type="term" value="F:pyridoxal phosphate binding"/>
    <property type="evidence" value="ECO:0007669"/>
    <property type="project" value="InterPro"/>
</dbReference>
<organism evidence="13">
    <name type="scientific">Colletotrichum fructicola (strain Nara gc5)</name>
    <name type="common">Anthracnose fungus</name>
    <name type="synonym">Colletotrichum gloeosporioides (strain Nara gc5)</name>
    <dbReference type="NCBI Taxonomy" id="1213859"/>
    <lineage>
        <taxon>Eukaryota</taxon>
        <taxon>Fungi</taxon>
        <taxon>Dikarya</taxon>
        <taxon>Ascomycota</taxon>
        <taxon>Pezizomycotina</taxon>
        <taxon>Sordariomycetes</taxon>
        <taxon>Hypocreomycetidae</taxon>
        <taxon>Glomerellales</taxon>
        <taxon>Glomerellaceae</taxon>
        <taxon>Colletotrichum</taxon>
        <taxon>Colletotrichum gloeosporioides species complex</taxon>
    </lineage>
</organism>
<evidence type="ECO:0000313" key="13">
    <source>
        <dbReference type="EMBL" id="ELA36990.1"/>
    </source>
</evidence>
<feature type="region of interest" description="Disordered" evidence="10">
    <location>
        <begin position="93"/>
        <end position="120"/>
    </location>
</feature>
<feature type="region of interest" description="Disordered" evidence="10">
    <location>
        <begin position="132"/>
        <end position="156"/>
    </location>
</feature>
<sequence length="1142" mass="124151">MAPARVIADSDDSDDDFDLEDGPAKPPTPKKSSEGRSCDPVSAATGSTDPQVFQEIYNDQRAPATDDILSHHDHFSVPHGAVCSSASDGIKAATKKDDTNTSSLTSITDPTMGSNRTKKAKRPEIVDLTQVTTPGRSANDTPKDMWDVPSSPAEQPTAPIATVAKDKTPTSNKRKRVDNVELTSPLAIEMPSQGSTQPFDVTPVGRANFSLPQAAKKQRIDAPVSSAATDDIDMVVPLDDGSVLVNSPISGQKQVSLYIEPRALTASQQLQYEYHSVDPSPDDQRPPPSRHFTTLQAAARSSGATTIAYSTPSQTRVRGMLQESFVDDTKSRTAFEAVQEIREVIDPEATIEIQSSPDIISAAPVRKKRSHHRDEFPQAAALHIADDWNSDDTGFPREMYKPRPSRRRGNDASRQSDNGNATFTTVPEADMGPAAQLIEEVAPPASPPKPKKRGRPRKSDAAAAETQAPSPGVAPAVLSEVAESPAAAEPTSAATQQTKKKRGRPRKLDKVVAAHVQQEPVDQPAAVEPADEAKNIAVPVDLEPAGDNQLEKTSRSTKPKKSDKKRSTEEVTGKGPASETTSEAGEARALQPTTANSGLKPGSDGIMATNGTTTNGQTGTGADTTHTQSQRYLSTRGEDSGFSFEEVVLKGLASDGGLFIPEHIPQVANWQDWKDLSFPDLAHKILSLYISASEIPSEDLKGIIDRSYATFRHADTTPLRHLNDNLYLLELFHGPTFAFKDVALQFLGNLFEYFLVRKNEGKTGKDRHHLTVVGATSGDTGSAAIYGLRGKKDVSVFILHPKGRVSPIQEAQMTTVLDENVHNLAVTGTFDDCQDIVKALFADSDINSTHNLGAVNSINWARILAQIVYYFHSYFSLAKTSESFKLGEKVRFVVPTGNFGDILAGYFAFRMGLPVLDDWQVREAARASPEPTGGLATDGAKAHEDGVKETLSPAMDILVSSNFERLLWFLAYEFATTAGMDDEWNKRQASQEVASWLKDLKTKGGFGPVYKDVLTSARRDFESERVSDPQTVETIKDFYNKIDYVLDPHSAIGVAASLRSIERAAEVPHISLSTAHPAKFAGAVDMALKEEQGFNFKEKVLPTEFVGLEEREKRVTECVNDWQKVREIVRAQVDEELKALHS</sequence>
<feature type="region of interest" description="Disordered" evidence="10">
    <location>
        <begin position="1"/>
        <end position="51"/>
    </location>
</feature>
<feature type="compositionally biased region" description="Polar residues" evidence="10">
    <location>
        <begin position="412"/>
        <end position="425"/>
    </location>
</feature>
<dbReference type="InterPro" id="IPR036052">
    <property type="entry name" value="TrpB-like_PALP_sf"/>
</dbReference>
<dbReference type="SMART" id="SM00384">
    <property type="entry name" value="AT_hook"/>
    <property type="match status" value="2"/>
</dbReference>
<evidence type="ECO:0000256" key="10">
    <source>
        <dbReference type="SAM" id="MobiDB-lite"/>
    </source>
</evidence>
<proteinExistence type="inferred from homology"/>
<dbReference type="InterPro" id="IPR001926">
    <property type="entry name" value="TrpB-like_PALP"/>
</dbReference>
<dbReference type="NCBIfam" id="TIGR00260">
    <property type="entry name" value="thrC"/>
    <property type="match status" value="1"/>
</dbReference>
<dbReference type="EC" id="4.2.3.1" evidence="4"/>
<dbReference type="UniPathway" id="UPA00050">
    <property type="reaction ID" value="UER00065"/>
</dbReference>
<comment type="similarity">
    <text evidence="3">Belongs to the threonine synthase family.</text>
</comment>
<comment type="pathway">
    <text evidence="2">Amino-acid biosynthesis; L-threonine biosynthesis; L-threonine from L-aspartate: step 5/5.</text>
</comment>
<dbReference type="AlphaFoldDB" id="L2GF24"/>
<dbReference type="InterPro" id="IPR017956">
    <property type="entry name" value="AT_hook_DNA-bd_motif"/>
</dbReference>
<keyword evidence="7 9" id="KW-0663">Pyridoxal phosphate</keyword>
<feature type="domain" description="Tryptophan synthase beta chain-like PALP" evidence="11">
    <location>
        <begin position="717"/>
        <end position="925"/>
    </location>
</feature>
<dbReference type="GO" id="GO:0003677">
    <property type="term" value="F:DNA binding"/>
    <property type="evidence" value="ECO:0007669"/>
    <property type="project" value="InterPro"/>
</dbReference>
<feature type="modified residue" description="N6-(pyridoxal phosphate)lysine" evidence="9">
    <location>
        <position position="740"/>
    </location>
</feature>
<evidence type="ECO:0000256" key="9">
    <source>
        <dbReference type="PIRSR" id="PIRSR604450-51"/>
    </source>
</evidence>
<feature type="compositionally biased region" description="Acidic residues" evidence="10">
    <location>
        <begin position="9"/>
        <end position="21"/>
    </location>
</feature>
<evidence type="ECO:0000259" key="12">
    <source>
        <dbReference type="Pfam" id="PF14821"/>
    </source>
</evidence>
<dbReference type="HOGENOM" id="CLU_277567_0_0_1"/>
<evidence type="ECO:0000256" key="6">
    <source>
        <dbReference type="ARBA" id="ARBA00022697"/>
    </source>
</evidence>
<reference evidence="13" key="1">
    <citation type="submission" date="2012-08" db="EMBL/GenBank/DDBJ databases">
        <title>Genome analysis of Colletotrichum orbiculare and Colletotrichum fructicola.</title>
        <authorList>
            <person name="Gan P.H.P."/>
            <person name="Ikeda K."/>
            <person name="Irieda H."/>
            <person name="Narusaka M."/>
            <person name="O'Connell R.J."/>
            <person name="Narusaka Y."/>
            <person name="Takano Y."/>
            <person name="Kubo Y."/>
            <person name="Shirasu K."/>
        </authorList>
    </citation>
    <scope>NUCLEOTIDE SEQUENCE</scope>
    <source>
        <strain evidence="13">Nara gc5</strain>
    </source>
</reference>
<evidence type="ECO:0000256" key="3">
    <source>
        <dbReference type="ARBA" id="ARBA00005517"/>
    </source>
</evidence>
<feature type="compositionally biased region" description="Low complexity" evidence="10">
    <location>
        <begin position="608"/>
        <end position="625"/>
    </location>
</feature>
<feature type="domain" description="Threonine synthase N-terminal" evidence="12">
    <location>
        <begin position="631"/>
        <end position="708"/>
    </location>
</feature>
<feature type="region of interest" description="Disordered" evidence="10">
    <location>
        <begin position="440"/>
        <end position="628"/>
    </location>
</feature>
<evidence type="ECO:0000256" key="7">
    <source>
        <dbReference type="ARBA" id="ARBA00022898"/>
    </source>
</evidence>
<evidence type="ECO:0000256" key="2">
    <source>
        <dbReference type="ARBA" id="ARBA00004979"/>
    </source>
</evidence>
<dbReference type="GO" id="GO:0004795">
    <property type="term" value="F:threonine synthase activity"/>
    <property type="evidence" value="ECO:0007669"/>
    <property type="project" value="UniProtKB-EC"/>
</dbReference>
<dbReference type="STRING" id="1213859.L2GF24"/>
<dbReference type="CDD" id="cd01560">
    <property type="entry name" value="Thr-synth_2"/>
    <property type="match status" value="1"/>
</dbReference>
<keyword evidence="6" id="KW-0791">Threonine biosynthesis</keyword>
<keyword evidence="8" id="KW-0456">Lyase</keyword>
<dbReference type="InterPro" id="IPR037158">
    <property type="entry name" value="Thr_synth_N_sf"/>
</dbReference>
<gene>
    <name evidence="13" type="ORF">CGGC5_3537</name>
</gene>
<dbReference type="PANTHER" id="PTHR42690:SF1">
    <property type="entry name" value="THREONINE SYNTHASE-LIKE 2"/>
    <property type="match status" value="1"/>
</dbReference>
<dbReference type="InterPro" id="IPR029144">
    <property type="entry name" value="Thr_synth_N"/>
</dbReference>
<evidence type="ECO:0000256" key="1">
    <source>
        <dbReference type="ARBA" id="ARBA00001933"/>
    </source>
</evidence>
<keyword evidence="5" id="KW-0028">Amino-acid biosynthesis</keyword>
<dbReference type="PANTHER" id="PTHR42690">
    <property type="entry name" value="THREONINE SYNTHASE FAMILY MEMBER"/>
    <property type="match status" value="1"/>
</dbReference>
<dbReference type="InterPro" id="IPR000634">
    <property type="entry name" value="Ser/Thr_deHydtase_PyrdxlP-BS"/>
</dbReference>
<evidence type="ECO:0000259" key="11">
    <source>
        <dbReference type="Pfam" id="PF00291"/>
    </source>
</evidence>
<dbReference type="Pfam" id="PF00291">
    <property type="entry name" value="PALP"/>
    <property type="match status" value="1"/>
</dbReference>
<dbReference type="FunFam" id="3.40.50.1100:FF:000024">
    <property type="entry name" value="Probable threonine synthase"/>
    <property type="match status" value="1"/>
</dbReference>
<feature type="region of interest" description="Disordered" evidence="10">
    <location>
        <begin position="387"/>
        <end position="427"/>
    </location>
</feature>
<dbReference type="InterPro" id="IPR051166">
    <property type="entry name" value="Threonine_Synthase"/>
</dbReference>
<dbReference type="GO" id="GO:0009088">
    <property type="term" value="P:threonine biosynthetic process"/>
    <property type="evidence" value="ECO:0007669"/>
    <property type="project" value="UniProtKB-UniPathway"/>
</dbReference>
<evidence type="ECO:0000256" key="8">
    <source>
        <dbReference type="ARBA" id="ARBA00023239"/>
    </source>
</evidence>
<feature type="compositionally biased region" description="Basic residues" evidence="10">
    <location>
        <begin position="555"/>
        <end position="564"/>
    </location>
</feature>
<evidence type="ECO:0000256" key="4">
    <source>
        <dbReference type="ARBA" id="ARBA00013028"/>
    </source>
</evidence>